<dbReference type="RefSeq" id="WP_138480504.1">
    <property type="nucleotide sequence ID" value="NZ_PPSW01000012.1"/>
</dbReference>
<dbReference type="PROSITE" id="PS50110">
    <property type="entry name" value="RESPONSE_REGULATORY"/>
    <property type="match status" value="1"/>
</dbReference>
<feature type="domain" description="HTH luxR-type" evidence="4">
    <location>
        <begin position="137"/>
        <end position="202"/>
    </location>
</feature>
<gene>
    <name evidence="6" type="ORF">C1E24_08475</name>
</gene>
<dbReference type="GO" id="GO:0003677">
    <property type="term" value="F:DNA binding"/>
    <property type="evidence" value="ECO:0007669"/>
    <property type="project" value="UniProtKB-KW"/>
</dbReference>
<accession>A0A5R9Q2J5</accession>
<evidence type="ECO:0000256" key="2">
    <source>
        <dbReference type="ARBA" id="ARBA00023125"/>
    </source>
</evidence>
<dbReference type="GO" id="GO:0006355">
    <property type="term" value="P:regulation of DNA-templated transcription"/>
    <property type="evidence" value="ECO:0007669"/>
    <property type="project" value="InterPro"/>
</dbReference>
<dbReference type="InterPro" id="IPR000792">
    <property type="entry name" value="Tscrpt_reg_LuxR_C"/>
</dbReference>
<dbReference type="Proteomes" id="UP000309186">
    <property type="component" value="Unassembled WGS sequence"/>
</dbReference>
<dbReference type="SMART" id="SM00421">
    <property type="entry name" value="HTH_LUXR"/>
    <property type="match status" value="1"/>
</dbReference>
<evidence type="ECO:0000256" key="3">
    <source>
        <dbReference type="PROSITE-ProRule" id="PRU00169"/>
    </source>
</evidence>
<protein>
    <submittedName>
        <fullName evidence="6">DNA-binding response regulator</fullName>
    </submittedName>
</protein>
<name>A0A5R9Q2J5_9GAMM</name>
<dbReference type="InterPro" id="IPR001789">
    <property type="entry name" value="Sig_transdc_resp-reg_receiver"/>
</dbReference>
<dbReference type="PANTHER" id="PTHR43214">
    <property type="entry name" value="TWO-COMPONENT RESPONSE REGULATOR"/>
    <property type="match status" value="1"/>
</dbReference>
<dbReference type="InterPro" id="IPR016032">
    <property type="entry name" value="Sig_transdc_resp-reg_C-effctor"/>
</dbReference>
<proteinExistence type="predicted"/>
<organism evidence="6 7">
    <name type="scientific">Pseudoalteromonas phenolica</name>
    <dbReference type="NCBI Taxonomy" id="161398"/>
    <lineage>
        <taxon>Bacteria</taxon>
        <taxon>Pseudomonadati</taxon>
        <taxon>Pseudomonadota</taxon>
        <taxon>Gammaproteobacteria</taxon>
        <taxon>Alteromonadales</taxon>
        <taxon>Pseudoalteromonadaceae</taxon>
        <taxon>Pseudoalteromonas</taxon>
    </lineage>
</organism>
<sequence length="204" mass="22622">MIKCLLVEDQTLVRLGLKSLLELDKTIMISAMAEDGEMCISYLNEQSFDVVLLDMRMPNLDGLGVLTYLNKQGIKLPVLIITTFEDCDVLAKAMQLGAMGYILKNAELETLITAIKSVYQGHQVLQPALTQFLLQKQHSQFDALTKKEHEVLKCLALGMANKTIASTLNNSYGTIRNHVSQILEKLGVTDRTQAVIKAINEGII</sequence>
<dbReference type="SUPFAM" id="SSF46894">
    <property type="entry name" value="C-terminal effector domain of the bipartite response regulators"/>
    <property type="match status" value="1"/>
</dbReference>
<dbReference type="CDD" id="cd17535">
    <property type="entry name" value="REC_NarL-like"/>
    <property type="match status" value="1"/>
</dbReference>
<feature type="modified residue" description="4-aspartylphosphate" evidence="3">
    <location>
        <position position="54"/>
    </location>
</feature>
<evidence type="ECO:0000313" key="6">
    <source>
        <dbReference type="EMBL" id="TLX47380.1"/>
    </source>
</evidence>
<keyword evidence="2 6" id="KW-0238">DNA-binding</keyword>
<dbReference type="InterPro" id="IPR058245">
    <property type="entry name" value="NreC/VraR/RcsB-like_REC"/>
</dbReference>
<comment type="caution">
    <text evidence="6">The sequence shown here is derived from an EMBL/GenBank/DDBJ whole genome shotgun (WGS) entry which is preliminary data.</text>
</comment>
<evidence type="ECO:0000313" key="7">
    <source>
        <dbReference type="Proteomes" id="UP000309186"/>
    </source>
</evidence>
<dbReference type="OrthoDB" id="9796655at2"/>
<dbReference type="EMBL" id="PPSW01000012">
    <property type="protein sequence ID" value="TLX47380.1"/>
    <property type="molecule type" value="Genomic_DNA"/>
</dbReference>
<dbReference type="Pfam" id="PF00072">
    <property type="entry name" value="Response_reg"/>
    <property type="match status" value="1"/>
</dbReference>
<keyword evidence="1 3" id="KW-0597">Phosphoprotein</keyword>
<dbReference type="PROSITE" id="PS50043">
    <property type="entry name" value="HTH_LUXR_2"/>
    <property type="match status" value="1"/>
</dbReference>
<dbReference type="AlphaFoldDB" id="A0A5R9Q2J5"/>
<dbReference type="Pfam" id="PF00196">
    <property type="entry name" value="GerE"/>
    <property type="match status" value="1"/>
</dbReference>
<evidence type="ECO:0000256" key="1">
    <source>
        <dbReference type="ARBA" id="ARBA00022553"/>
    </source>
</evidence>
<dbReference type="CDD" id="cd06170">
    <property type="entry name" value="LuxR_C_like"/>
    <property type="match status" value="1"/>
</dbReference>
<feature type="domain" description="Response regulatory" evidence="5">
    <location>
        <begin position="3"/>
        <end position="119"/>
    </location>
</feature>
<dbReference type="SUPFAM" id="SSF52172">
    <property type="entry name" value="CheY-like"/>
    <property type="match status" value="1"/>
</dbReference>
<dbReference type="PRINTS" id="PR00038">
    <property type="entry name" value="HTHLUXR"/>
</dbReference>
<dbReference type="InterPro" id="IPR039420">
    <property type="entry name" value="WalR-like"/>
</dbReference>
<dbReference type="GO" id="GO:0000160">
    <property type="term" value="P:phosphorelay signal transduction system"/>
    <property type="evidence" value="ECO:0007669"/>
    <property type="project" value="InterPro"/>
</dbReference>
<dbReference type="InterPro" id="IPR011006">
    <property type="entry name" value="CheY-like_superfamily"/>
</dbReference>
<dbReference type="SMART" id="SM00448">
    <property type="entry name" value="REC"/>
    <property type="match status" value="1"/>
</dbReference>
<reference evidence="6 7" key="1">
    <citation type="submission" date="2018-01" db="EMBL/GenBank/DDBJ databases">
        <title>Co-occurrence of chitin degradation, pigmentation and bioactivity in marine Pseudoalteromonas.</title>
        <authorList>
            <person name="Paulsen S."/>
            <person name="Gram L."/>
            <person name="Machado H."/>
        </authorList>
    </citation>
    <scope>NUCLEOTIDE SEQUENCE [LARGE SCALE GENOMIC DNA]</scope>
    <source>
        <strain evidence="6 7">S3663</strain>
    </source>
</reference>
<evidence type="ECO:0000259" key="4">
    <source>
        <dbReference type="PROSITE" id="PS50043"/>
    </source>
</evidence>
<evidence type="ECO:0000259" key="5">
    <source>
        <dbReference type="PROSITE" id="PS50110"/>
    </source>
</evidence>
<dbReference type="Gene3D" id="3.40.50.2300">
    <property type="match status" value="1"/>
</dbReference>